<gene>
    <name evidence="1" type="ORF">CSSPTR1EN2_LOCUS11626</name>
</gene>
<evidence type="ECO:0000313" key="2">
    <source>
        <dbReference type="Proteomes" id="UP001497512"/>
    </source>
</evidence>
<reference evidence="1" key="1">
    <citation type="submission" date="2024-02" db="EMBL/GenBank/DDBJ databases">
        <authorList>
            <consortium name="ELIXIR-Norway"/>
            <consortium name="Elixir Norway"/>
        </authorList>
    </citation>
    <scope>NUCLEOTIDE SEQUENCE</scope>
</reference>
<dbReference type="Proteomes" id="UP001497512">
    <property type="component" value="Chromosome 19"/>
</dbReference>
<dbReference type="PANTHER" id="PTHR34198">
    <property type="entry name" value="OS01G0175100 PROTEIN"/>
    <property type="match status" value="1"/>
</dbReference>
<sequence length="187" mass="21190">MATLRSKPLVTQYAVGRRHGATSDLRNRKKVVRVVCGQQNSVVPSSSRTPDVAGEMNKSSHEAAVVSMLQTGSNKKVQSQWWSPLFDLPAEEDWSNVLHEEENNIKQATTVDAEANKTLQELAVGLLSGQEEERPRSNNNVQRFHKQEVQFTDEKARILRKKLRSTETWHDTWYHSGIASRLAEPDQ</sequence>
<keyword evidence="2" id="KW-1185">Reference proteome</keyword>
<organism evidence="1 2">
    <name type="scientific">Sphagnum troendelagicum</name>
    <dbReference type="NCBI Taxonomy" id="128251"/>
    <lineage>
        <taxon>Eukaryota</taxon>
        <taxon>Viridiplantae</taxon>
        <taxon>Streptophyta</taxon>
        <taxon>Embryophyta</taxon>
        <taxon>Bryophyta</taxon>
        <taxon>Sphagnophytina</taxon>
        <taxon>Sphagnopsida</taxon>
        <taxon>Sphagnales</taxon>
        <taxon>Sphagnaceae</taxon>
        <taxon>Sphagnum</taxon>
    </lineage>
</organism>
<name>A0ABP0U591_9BRYO</name>
<proteinExistence type="predicted"/>
<dbReference type="EMBL" id="OZ019911">
    <property type="protein sequence ID" value="CAK9213217.1"/>
    <property type="molecule type" value="Genomic_DNA"/>
</dbReference>
<dbReference type="PANTHER" id="PTHR34198:SF1">
    <property type="entry name" value="OS01G0104300 PROTEIN"/>
    <property type="match status" value="1"/>
</dbReference>
<protein>
    <submittedName>
        <fullName evidence="1">Uncharacterized protein</fullName>
    </submittedName>
</protein>
<evidence type="ECO:0000313" key="1">
    <source>
        <dbReference type="EMBL" id="CAK9213217.1"/>
    </source>
</evidence>
<accession>A0ABP0U591</accession>